<protein>
    <recommendedName>
        <fullName evidence="3">Serine kinase</fullName>
    </recommendedName>
</protein>
<dbReference type="EMBL" id="CP013099">
    <property type="protein sequence ID" value="ALP51779.1"/>
    <property type="molecule type" value="Genomic_DNA"/>
</dbReference>
<dbReference type="Gene3D" id="3.40.50.300">
    <property type="entry name" value="P-loop containing nucleotide triphosphate hydrolases"/>
    <property type="match status" value="1"/>
</dbReference>
<organism evidence="1 2">
    <name type="scientific">Candidatus Tenderia electrophaga</name>
    <dbReference type="NCBI Taxonomy" id="1748243"/>
    <lineage>
        <taxon>Bacteria</taxon>
        <taxon>Pseudomonadati</taxon>
        <taxon>Pseudomonadota</taxon>
        <taxon>Gammaproteobacteria</taxon>
        <taxon>Candidatus Tenderiales</taxon>
        <taxon>Candidatus Tenderiaceae</taxon>
        <taxon>Candidatus Tenderia</taxon>
    </lineage>
</organism>
<accession>A0A0S2T9H0</accession>
<evidence type="ECO:0000313" key="2">
    <source>
        <dbReference type="Proteomes" id="UP000055136"/>
    </source>
</evidence>
<dbReference type="KEGG" id="tee:Tel_00720"/>
<gene>
    <name evidence="1" type="ORF">Tel_00720</name>
</gene>
<name>A0A0S2T9H0_9GAMM</name>
<dbReference type="AlphaFoldDB" id="A0A0S2T9H0"/>
<dbReference type="SUPFAM" id="SSF53795">
    <property type="entry name" value="PEP carboxykinase-like"/>
    <property type="match status" value="1"/>
</dbReference>
<dbReference type="InterPro" id="IPR027417">
    <property type="entry name" value="P-loop_NTPase"/>
</dbReference>
<evidence type="ECO:0008006" key="3">
    <source>
        <dbReference type="Google" id="ProtNLM"/>
    </source>
</evidence>
<sequence length="342" mass="39137">MMEFNFFGYLTLRLYSGHHAGYEKYFSNEYARISSQESINPDAVSINIHIVKELPEPSSNDLHRTVNVKKLFTFHYLIRGINSEEVDIYFKRHWLDSLYMNAIAVFLQAQVLEPVMYLKLLNNNVFFMHAAGVSRNSEGFLFPAHGGTGKTTFSIVLLNNGFKLLGDDLLFVALNEGIVYPYPRPMHIFTYNVNNLAGAKISLPYRARIYLKNVIRFILERVLKTEFLISTRIHADEVFSTPPFGTPVPYKKIFFLRKTGDAVEPQPITNENRASLAEEIIQSADLNDSLYKIINDPNEIDSIREQERAVVGQLLSQVGVLTYVNPRKLDLNNLGSFIHNHL</sequence>
<proteinExistence type="predicted"/>
<dbReference type="Proteomes" id="UP000055136">
    <property type="component" value="Chromosome"/>
</dbReference>
<evidence type="ECO:0000313" key="1">
    <source>
        <dbReference type="EMBL" id="ALP51779.1"/>
    </source>
</evidence>
<dbReference type="STRING" id="1748243.Tel_00720"/>
<keyword evidence="2" id="KW-1185">Reference proteome</keyword>
<reference evidence="1" key="1">
    <citation type="submission" date="2015-10" db="EMBL/GenBank/DDBJ databases">
        <title>Description of Candidatus Tenderia electrophaga gen. nov, sp. nov., an Uncultivated Electroautotroph from a Biocathode Enrichment.</title>
        <authorList>
            <person name="Eddie B.J."/>
            <person name="Malanoski A.P."/>
            <person name="Wang Z."/>
            <person name="Hall R.J."/>
            <person name="Oh S.D."/>
            <person name="Heiner C."/>
            <person name="Lin B."/>
            <person name="Strycharz-Glaven S.M."/>
        </authorList>
    </citation>
    <scope>NUCLEOTIDE SEQUENCE [LARGE SCALE GENOMIC DNA]</scope>
    <source>
        <strain evidence="1">NRL1</strain>
    </source>
</reference>